<organism evidence="1 2">
    <name type="scientific">Planoprotostelium fungivorum</name>
    <dbReference type="NCBI Taxonomy" id="1890364"/>
    <lineage>
        <taxon>Eukaryota</taxon>
        <taxon>Amoebozoa</taxon>
        <taxon>Evosea</taxon>
        <taxon>Variosea</taxon>
        <taxon>Cavosteliida</taxon>
        <taxon>Cavosteliaceae</taxon>
        <taxon>Planoprotostelium</taxon>
    </lineage>
</organism>
<protein>
    <submittedName>
        <fullName evidence="1">Uncharacterized protein</fullName>
    </submittedName>
</protein>
<evidence type="ECO:0000313" key="2">
    <source>
        <dbReference type="Proteomes" id="UP000241769"/>
    </source>
</evidence>
<evidence type="ECO:0000313" key="1">
    <source>
        <dbReference type="EMBL" id="PRP89051.1"/>
    </source>
</evidence>
<dbReference type="InParanoid" id="A0A2P6NYM0"/>
<dbReference type="OrthoDB" id="10258956at2759"/>
<accession>A0A2P6NYM0</accession>
<dbReference type="EMBL" id="MDYQ01000006">
    <property type="protein sequence ID" value="PRP89051.1"/>
    <property type="molecule type" value="Genomic_DNA"/>
</dbReference>
<reference evidence="1 2" key="1">
    <citation type="journal article" date="2018" name="Genome Biol. Evol.">
        <title>Multiple Roots of Fruiting Body Formation in Amoebozoa.</title>
        <authorList>
            <person name="Hillmann F."/>
            <person name="Forbes G."/>
            <person name="Novohradska S."/>
            <person name="Ferling I."/>
            <person name="Riege K."/>
            <person name="Groth M."/>
            <person name="Westermann M."/>
            <person name="Marz M."/>
            <person name="Spaller T."/>
            <person name="Winckler T."/>
            <person name="Schaap P."/>
            <person name="Glockner G."/>
        </authorList>
    </citation>
    <scope>NUCLEOTIDE SEQUENCE [LARGE SCALE GENOMIC DNA]</scope>
    <source>
        <strain evidence="1 2">Jena</strain>
    </source>
</reference>
<dbReference type="AlphaFoldDB" id="A0A2P6NYM0"/>
<name>A0A2P6NYM0_9EUKA</name>
<keyword evidence="2" id="KW-1185">Reference proteome</keyword>
<dbReference type="Proteomes" id="UP000241769">
    <property type="component" value="Unassembled WGS sequence"/>
</dbReference>
<gene>
    <name evidence="1" type="ORF">PROFUN_02329</name>
</gene>
<comment type="caution">
    <text evidence="1">The sequence shown here is derived from an EMBL/GenBank/DDBJ whole genome shotgun (WGS) entry which is preliminary data.</text>
</comment>
<sequence length="155" mass="17199">MGEENVTIRSLLWPGYAFAVSDSPVYGSVNFDFGKKNDDSGLVSSRKFVIHGVELETEKDNMKENRSDPVQFIQIRRSRNADVLPGLGTAILRTPQPRQTLACLHRRDPRKGCSTPARFDHIRDFIICAVDAITYGLLPEGNTSRASSIGCRSDS</sequence>
<proteinExistence type="predicted"/>